<name>A0A4Z2DYE6_SCHJA</name>
<gene>
    <name evidence="1" type="ORF">EWB00_010437</name>
</gene>
<accession>A0A4Z2DYE6</accession>
<reference evidence="1 2" key="1">
    <citation type="submission" date="2019-03" db="EMBL/GenBank/DDBJ databases">
        <title>An improved genome assembly of the fluke Schistosoma japonicum.</title>
        <authorList>
            <person name="Hu W."/>
            <person name="Luo F."/>
            <person name="Yin M."/>
            <person name="Mo X."/>
            <person name="Sun C."/>
            <person name="Wu Q."/>
            <person name="Zhu B."/>
            <person name="Xiang M."/>
            <person name="Wang J."/>
            <person name="Wang Y."/>
            <person name="Zhang T."/>
            <person name="Xu B."/>
            <person name="Zheng H."/>
            <person name="Feng Z."/>
        </authorList>
    </citation>
    <scope>NUCLEOTIDE SEQUENCE [LARGE SCALE GENOMIC DNA]</scope>
    <source>
        <strain evidence="1">HuSjv2</strain>
        <tissue evidence="1">Worms</tissue>
    </source>
</reference>
<protein>
    <submittedName>
        <fullName evidence="1">Uncharacterized protein</fullName>
    </submittedName>
</protein>
<keyword evidence="2" id="KW-1185">Reference proteome</keyword>
<evidence type="ECO:0000313" key="1">
    <source>
        <dbReference type="EMBL" id="TNN21270.1"/>
    </source>
</evidence>
<sequence>MTSHIVSKQPEYIQIKLHNIDYEDLNQDNNQTDFTPRIHSSNNVHIYSQQSNDDDDDDVDNSSEEEDINSIYSHITSTDNLRCCLMSACCETCTCCTMPQKCDTIYYTIQNCTKYCPNGCPTIVPKPEEEEWNLSPMVNARNFAMCHCCYSPGGIMFMKYLDILCCPLCPMWDICKGCDYGYRRYRIQVILDRYKDSHRRRYIPCV</sequence>
<comment type="caution">
    <text evidence="1">The sequence shown here is derived from an EMBL/GenBank/DDBJ whole genome shotgun (WGS) entry which is preliminary data.</text>
</comment>
<evidence type="ECO:0000313" key="2">
    <source>
        <dbReference type="Proteomes" id="UP000311919"/>
    </source>
</evidence>
<proteinExistence type="predicted"/>
<dbReference type="OrthoDB" id="6270786at2759"/>
<dbReference type="Proteomes" id="UP000311919">
    <property type="component" value="Unassembled WGS sequence"/>
</dbReference>
<organism evidence="1 2">
    <name type="scientific">Schistosoma japonicum</name>
    <name type="common">Blood fluke</name>
    <dbReference type="NCBI Taxonomy" id="6182"/>
    <lineage>
        <taxon>Eukaryota</taxon>
        <taxon>Metazoa</taxon>
        <taxon>Spiralia</taxon>
        <taxon>Lophotrochozoa</taxon>
        <taxon>Platyhelminthes</taxon>
        <taxon>Trematoda</taxon>
        <taxon>Digenea</taxon>
        <taxon>Strigeidida</taxon>
        <taxon>Schistosomatoidea</taxon>
        <taxon>Schistosomatidae</taxon>
        <taxon>Schistosoma</taxon>
    </lineage>
</organism>
<dbReference type="EMBL" id="SKCS01000008">
    <property type="protein sequence ID" value="TNN21270.1"/>
    <property type="molecule type" value="Genomic_DNA"/>
</dbReference>
<dbReference type="AlphaFoldDB" id="A0A4Z2DYE6"/>